<dbReference type="Pfam" id="PF07238">
    <property type="entry name" value="PilZ"/>
    <property type="match status" value="1"/>
</dbReference>
<keyword evidence="3" id="KW-1185">Reference proteome</keyword>
<dbReference type="KEGG" id="dto:TOL2_C07070"/>
<dbReference type="AlphaFoldDB" id="K0ND89"/>
<accession>K0ND89</accession>
<proteinExistence type="predicted"/>
<dbReference type="Gene3D" id="2.40.10.220">
    <property type="entry name" value="predicted glycosyltransferase like domains"/>
    <property type="match status" value="1"/>
</dbReference>
<dbReference type="OrthoDB" id="5516249at2"/>
<evidence type="ECO:0000313" key="3">
    <source>
        <dbReference type="Proteomes" id="UP000007347"/>
    </source>
</evidence>
<gene>
    <name evidence="2" type="ordered locus">TOL2_C07070</name>
</gene>
<evidence type="ECO:0000313" key="2">
    <source>
        <dbReference type="EMBL" id="CCK78876.1"/>
    </source>
</evidence>
<protein>
    <recommendedName>
        <fullName evidence="1">PilZ domain-containing protein</fullName>
    </recommendedName>
</protein>
<name>K0ND89_DESTT</name>
<sequence>MIDKLSIIRQILDTDEETDKKILSVLASAKCESEIKGAKIHIEDRTCSRKSIFMEAKINTGKETIFAETENISLGGVFIKTEKKIAKGEDIAIRLISPSGDEFSFISKVVRVDNEGIGVMIKTISPSHQTEFNRFVNQL</sequence>
<dbReference type="HOGENOM" id="CLU_1841924_0_0_7"/>
<evidence type="ECO:0000259" key="1">
    <source>
        <dbReference type="Pfam" id="PF07238"/>
    </source>
</evidence>
<dbReference type="SUPFAM" id="SSF141371">
    <property type="entry name" value="PilZ domain-like"/>
    <property type="match status" value="1"/>
</dbReference>
<reference evidence="2 3" key="1">
    <citation type="journal article" date="2013" name="Environ. Microbiol.">
        <title>Complete genome, catabolic sub-proteomes and key-metabolites of Desulfobacula toluolica Tol2, a marine, aromatic compound-degrading, sulfate-reducing bacterium.</title>
        <authorList>
            <person name="Wohlbrand L."/>
            <person name="Jacob J.H."/>
            <person name="Kube M."/>
            <person name="Mussmann M."/>
            <person name="Jarling R."/>
            <person name="Beck A."/>
            <person name="Amann R."/>
            <person name="Wilkes H."/>
            <person name="Reinhardt R."/>
            <person name="Rabus R."/>
        </authorList>
    </citation>
    <scope>NUCLEOTIDE SEQUENCE [LARGE SCALE GENOMIC DNA]</scope>
    <source>
        <strain evidence="3">DSM 7467 / Tol2</strain>
    </source>
</reference>
<dbReference type="InterPro" id="IPR009875">
    <property type="entry name" value="PilZ_domain"/>
</dbReference>
<dbReference type="GO" id="GO:0035438">
    <property type="term" value="F:cyclic-di-GMP binding"/>
    <property type="evidence" value="ECO:0007669"/>
    <property type="project" value="InterPro"/>
</dbReference>
<dbReference type="RefSeq" id="WP_014956228.1">
    <property type="nucleotide sequence ID" value="NC_018645.1"/>
</dbReference>
<dbReference type="EMBL" id="FO203503">
    <property type="protein sequence ID" value="CCK78876.1"/>
    <property type="molecule type" value="Genomic_DNA"/>
</dbReference>
<feature type="domain" description="PilZ" evidence="1">
    <location>
        <begin position="45"/>
        <end position="137"/>
    </location>
</feature>
<dbReference type="STRING" id="651182.TOL2_C07070"/>
<dbReference type="Proteomes" id="UP000007347">
    <property type="component" value="Chromosome"/>
</dbReference>
<organism evidence="2 3">
    <name type="scientific">Desulfobacula toluolica (strain DSM 7467 / Tol2)</name>
    <dbReference type="NCBI Taxonomy" id="651182"/>
    <lineage>
        <taxon>Bacteria</taxon>
        <taxon>Pseudomonadati</taxon>
        <taxon>Thermodesulfobacteriota</taxon>
        <taxon>Desulfobacteria</taxon>
        <taxon>Desulfobacterales</taxon>
        <taxon>Desulfobacteraceae</taxon>
        <taxon>Desulfobacula</taxon>
    </lineage>
</organism>